<sequence>MDDQNPQTQLLKDVWQSRKALFAKHQTELGKFRVDALISAIFSNGPFYHYVFDLSDLNLLYCSAEVEQIHGLKLESLTLQDILDQVHPEDMDFVSRAEATAIRLFQDKIGLHKITNYKVSYCFRFRVKGGDYRLFNHQAVVLTTDQQGRIGKALNVHTDISHLTDNNNRRLSLIGMNGEPSYLDLEVDGEVADPIPQPPRFTPREITVIQRIAKGMTSAEIGRELLLSEYTIKNHRKRILKKAGCQNMTQLIARCITEGLI</sequence>
<dbReference type="PRINTS" id="PR00038">
    <property type="entry name" value="HTHLUXR"/>
</dbReference>
<dbReference type="InterPro" id="IPR036388">
    <property type="entry name" value="WH-like_DNA-bd_sf"/>
</dbReference>
<evidence type="ECO:0000259" key="4">
    <source>
        <dbReference type="PROSITE" id="PS50043"/>
    </source>
</evidence>
<keyword evidence="1" id="KW-0805">Transcription regulation</keyword>
<keyword evidence="6" id="KW-1185">Reference proteome</keyword>
<organism evidence="5 6">
    <name type="scientific">Microbulbifer salipaludis</name>
    <dbReference type="NCBI Taxonomy" id="187980"/>
    <lineage>
        <taxon>Bacteria</taxon>
        <taxon>Pseudomonadati</taxon>
        <taxon>Pseudomonadota</taxon>
        <taxon>Gammaproteobacteria</taxon>
        <taxon>Cellvibrionales</taxon>
        <taxon>Microbulbiferaceae</taxon>
        <taxon>Microbulbifer</taxon>
    </lineage>
</organism>
<dbReference type="Gene3D" id="1.10.10.10">
    <property type="entry name" value="Winged helix-like DNA-binding domain superfamily/Winged helix DNA-binding domain"/>
    <property type="match status" value="1"/>
</dbReference>
<dbReference type="CDD" id="cd00130">
    <property type="entry name" value="PAS"/>
    <property type="match status" value="1"/>
</dbReference>
<evidence type="ECO:0000256" key="2">
    <source>
        <dbReference type="ARBA" id="ARBA00023125"/>
    </source>
</evidence>
<dbReference type="InterPro" id="IPR035965">
    <property type="entry name" value="PAS-like_dom_sf"/>
</dbReference>
<evidence type="ECO:0000256" key="3">
    <source>
        <dbReference type="ARBA" id="ARBA00023163"/>
    </source>
</evidence>
<dbReference type="PROSITE" id="PS50043">
    <property type="entry name" value="HTH_LUXR_2"/>
    <property type="match status" value="1"/>
</dbReference>
<evidence type="ECO:0000313" key="5">
    <source>
        <dbReference type="EMBL" id="MBN8429782.1"/>
    </source>
</evidence>
<dbReference type="Proteomes" id="UP000664293">
    <property type="component" value="Unassembled WGS sequence"/>
</dbReference>
<dbReference type="PANTHER" id="PTHR44688:SF16">
    <property type="entry name" value="DNA-BINDING TRANSCRIPTIONAL ACTIVATOR DEVR_DOSR"/>
    <property type="match status" value="1"/>
</dbReference>
<dbReference type="Gene3D" id="3.30.450.20">
    <property type="entry name" value="PAS domain"/>
    <property type="match status" value="1"/>
</dbReference>
<keyword evidence="3" id="KW-0804">Transcription</keyword>
<evidence type="ECO:0000256" key="1">
    <source>
        <dbReference type="ARBA" id="ARBA00023015"/>
    </source>
</evidence>
<dbReference type="Pfam" id="PF08447">
    <property type="entry name" value="PAS_3"/>
    <property type="match status" value="1"/>
</dbReference>
<dbReference type="Pfam" id="PF00196">
    <property type="entry name" value="GerE"/>
    <property type="match status" value="1"/>
</dbReference>
<protein>
    <submittedName>
        <fullName evidence="5">PAS domain-containing protein</fullName>
    </submittedName>
</protein>
<dbReference type="InterPro" id="IPR000792">
    <property type="entry name" value="Tscrpt_reg_LuxR_C"/>
</dbReference>
<dbReference type="PANTHER" id="PTHR44688">
    <property type="entry name" value="DNA-BINDING TRANSCRIPTIONAL ACTIVATOR DEVR_DOSR"/>
    <property type="match status" value="1"/>
</dbReference>
<dbReference type="RefSeq" id="WP_206998856.1">
    <property type="nucleotide sequence ID" value="NZ_JAEKJR010000001.1"/>
</dbReference>
<dbReference type="InterPro" id="IPR000014">
    <property type="entry name" value="PAS"/>
</dbReference>
<dbReference type="InterPro" id="IPR013655">
    <property type="entry name" value="PAS_fold_3"/>
</dbReference>
<evidence type="ECO:0000313" key="6">
    <source>
        <dbReference type="Proteomes" id="UP000664293"/>
    </source>
</evidence>
<reference evidence="5 6" key="1">
    <citation type="submission" date="2020-12" db="EMBL/GenBank/DDBJ databases">
        <title>Oil enriched cultivation method for isolating marine PHA-producing bacteria.</title>
        <authorList>
            <person name="Zheng W."/>
            <person name="Yu S."/>
            <person name="Huang Y."/>
        </authorList>
    </citation>
    <scope>NUCLEOTIDE SEQUENCE [LARGE SCALE GENOMIC DNA]</scope>
    <source>
        <strain evidence="5 6">SN0-2</strain>
    </source>
</reference>
<feature type="domain" description="HTH luxR-type" evidence="4">
    <location>
        <begin position="194"/>
        <end position="259"/>
    </location>
</feature>
<dbReference type="EMBL" id="JAEKJR010000001">
    <property type="protein sequence ID" value="MBN8429782.1"/>
    <property type="molecule type" value="Genomic_DNA"/>
</dbReference>
<gene>
    <name evidence="5" type="ORF">JF535_02840</name>
</gene>
<dbReference type="SUPFAM" id="SSF55785">
    <property type="entry name" value="PYP-like sensor domain (PAS domain)"/>
    <property type="match status" value="1"/>
</dbReference>
<dbReference type="InterPro" id="IPR016032">
    <property type="entry name" value="Sig_transdc_resp-reg_C-effctor"/>
</dbReference>
<proteinExistence type="predicted"/>
<comment type="caution">
    <text evidence="5">The sequence shown here is derived from an EMBL/GenBank/DDBJ whole genome shotgun (WGS) entry which is preliminary data.</text>
</comment>
<dbReference type="SUPFAM" id="SSF46894">
    <property type="entry name" value="C-terminal effector domain of the bipartite response regulators"/>
    <property type="match status" value="1"/>
</dbReference>
<dbReference type="CDD" id="cd06170">
    <property type="entry name" value="LuxR_C_like"/>
    <property type="match status" value="1"/>
</dbReference>
<keyword evidence="2" id="KW-0238">DNA-binding</keyword>
<dbReference type="PROSITE" id="PS00622">
    <property type="entry name" value="HTH_LUXR_1"/>
    <property type="match status" value="1"/>
</dbReference>
<name>A0ABS3E3F0_9GAMM</name>
<accession>A0ABS3E3F0</accession>
<dbReference type="SMART" id="SM00421">
    <property type="entry name" value="HTH_LUXR"/>
    <property type="match status" value="1"/>
</dbReference>